<dbReference type="Proteomes" id="UP000823660">
    <property type="component" value="Unassembled WGS sequence"/>
</dbReference>
<feature type="chain" id="PRO_5038361992" description="Lipoprotein" evidence="1">
    <location>
        <begin position="25"/>
        <end position="625"/>
    </location>
</feature>
<accession>A0A9D9NAM2</accession>
<gene>
    <name evidence="2" type="ORF">IAB99_00685</name>
</gene>
<evidence type="ECO:0008006" key="4">
    <source>
        <dbReference type="Google" id="ProtNLM"/>
    </source>
</evidence>
<dbReference type="AlphaFoldDB" id="A0A9D9NAM2"/>
<evidence type="ECO:0000256" key="1">
    <source>
        <dbReference type="SAM" id="SignalP"/>
    </source>
</evidence>
<organism evidence="2 3">
    <name type="scientific">Candidatus Cryptobacteroides faecipullorum</name>
    <dbReference type="NCBI Taxonomy" id="2840764"/>
    <lineage>
        <taxon>Bacteria</taxon>
        <taxon>Pseudomonadati</taxon>
        <taxon>Bacteroidota</taxon>
        <taxon>Bacteroidia</taxon>
        <taxon>Bacteroidales</taxon>
        <taxon>Candidatus Cryptobacteroides</taxon>
    </lineage>
</organism>
<proteinExistence type="predicted"/>
<feature type="signal peptide" evidence="1">
    <location>
        <begin position="1"/>
        <end position="24"/>
    </location>
</feature>
<dbReference type="PROSITE" id="PS51257">
    <property type="entry name" value="PROKAR_LIPOPROTEIN"/>
    <property type="match status" value="1"/>
</dbReference>
<comment type="caution">
    <text evidence="2">The sequence shown here is derived from an EMBL/GenBank/DDBJ whole genome shotgun (WGS) entry which is preliminary data.</text>
</comment>
<name>A0A9D9NAM2_9BACT</name>
<evidence type="ECO:0000313" key="3">
    <source>
        <dbReference type="Proteomes" id="UP000823660"/>
    </source>
</evidence>
<reference evidence="2" key="2">
    <citation type="journal article" date="2021" name="PeerJ">
        <title>Extensive microbial diversity within the chicken gut microbiome revealed by metagenomics and culture.</title>
        <authorList>
            <person name="Gilroy R."/>
            <person name="Ravi A."/>
            <person name="Getino M."/>
            <person name="Pursley I."/>
            <person name="Horton D.L."/>
            <person name="Alikhan N.F."/>
            <person name="Baker D."/>
            <person name="Gharbi K."/>
            <person name="Hall N."/>
            <person name="Watson M."/>
            <person name="Adriaenssens E.M."/>
            <person name="Foster-Nyarko E."/>
            <person name="Jarju S."/>
            <person name="Secka A."/>
            <person name="Antonio M."/>
            <person name="Oren A."/>
            <person name="Chaudhuri R.R."/>
            <person name="La Ragione R."/>
            <person name="Hildebrand F."/>
            <person name="Pallen M.J."/>
        </authorList>
    </citation>
    <scope>NUCLEOTIDE SEQUENCE</scope>
    <source>
        <strain evidence="2">B1-15692</strain>
    </source>
</reference>
<keyword evidence="1" id="KW-0732">Signal</keyword>
<sequence>MKTNRFTRLAVLSGAAMVALSGFISCTEKKNETEEPPVVLDNQIELNGGTPVDIKSAIYEVTDTDLYTFYLSPTAGVATVIGMLEADDYMLVSVRAPQGTVEVEDEFEIRYDDISVSGGATNMFEAFSLSVDLDGTASVLDLTLDATLSSGETLRADYGSACPAAALVELENEYELDDAIYAIGSAVAVKNRAEGTTTYYFYTEDGVTAVAEDKTPALTVVLPMGLESTENIDLAAAEGVSLVCGDFSNEAGAVTGTLSLSVAERSGMEILILSVNAAEGDRTFRAEFEKRYSYTYVAANKFKVTPAGQDPVEAALPTVFFYDNPAASNVFMLGTAEQPASPADLMAGYAVKLAVSDMSIDSEIPVTSCAFNLYDYQTYTTLTAGEGVTGTVVTDHVDGDLYLYFTVTFADGTVAEAEWFGAATAAEENTDLTPVEPVKPKITISSPDGSIVFEAELDRVEMRMEKNYKLRGGDPQYGGATFDAYFFYFVPVDTEISWQGVEGDRANVPMFMFPVANVPSEDLSLATAPEGLNWSMKYSKSGIQIPEYSNTYTMYGMTSGYCPEDAKATVVRNDDKTWNLSFSTTDFVNTNYGGSGSKNLLLIQWQGPLTKYSGAKTNDYPEADY</sequence>
<dbReference type="EMBL" id="JADIMH010000006">
    <property type="protein sequence ID" value="MBO8466264.1"/>
    <property type="molecule type" value="Genomic_DNA"/>
</dbReference>
<evidence type="ECO:0000313" key="2">
    <source>
        <dbReference type="EMBL" id="MBO8466264.1"/>
    </source>
</evidence>
<reference evidence="2" key="1">
    <citation type="submission" date="2020-10" db="EMBL/GenBank/DDBJ databases">
        <authorList>
            <person name="Gilroy R."/>
        </authorList>
    </citation>
    <scope>NUCLEOTIDE SEQUENCE</scope>
    <source>
        <strain evidence="2">B1-15692</strain>
    </source>
</reference>
<protein>
    <recommendedName>
        <fullName evidence="4">Lipoprotein</fullName>
    </recommendedName>
</protein>